<feature type="non-terminal residue" evidence="2">
    <location>
        <position position="1"/>
    </location>
</feature>
<dbReference type="RefSeq" id="XP_005772519.1">
    <property type="nucleotide sequence ID" value="XM_005772462.1"/>
</dbReference>
<dbReference type="EMBL" id="KB866164">
    <property type="protein sequence ID" value="EOD20090.1"/>
    <property type="molecule type" value="Genomic_DNA"/>
</dbReference>
<feature type="region of interest" description="Disordered" evidence="1">
    <location>
        <begin position="89"/>
        <end position="120"/>
    </location>
</feature>
<gene>
    <name evidence="2" type="ORF">EMIHUDRAFT_451087</name>
</gene>
<evidence type="ECO:0000256" key="1">
    <source>
        <dbReference type="SAM" id="MobiDB-lite"/>
    </source>
</evidence>
<feature type="compositionally biased region" description="Low complexity" evidence="1">
    <location>
        <begin position="216"/>
        <end position="226"/>
    </location>
</feature>
<sequence>ARGGGNRARQRRRDRGVPLHQGPQLAPAVHRLARDSRHQGDRRAHLLQVRPRADWRPCGRAPDAASTALGPQNPLLVARSLHQLRPPAHAAQLGPQRSSLRRVPRDAAPQPSGAGLLPQGQLLPLRRARLQEVRAVGGVRAPKLQGETHAAAPRGRSRQRHLQLAHPVDRRVAGVGAVTADVQRAPRSRGVAGLLRRQLCGASRADSARVGGRLGRAGQVPQPRGQPRGGPLHGALVGGAPQPAPANQRRQTAAVPPGGQEGAVQRHAPRYGRLERRWVGEHCFTVVKPWGWTRGRLCGLPARRA</sequence>
<dbReference type="KEGG" id="ehx:EMIHUDRAFT_451087"/>
<evidence type="ECO:0000313" key="2">
    <source>
        <dbReference type="EMBL" id="EOD20090.1"/>
    </source>
</evidence>
<organism evidence="2">
    <name type="scientific">Emiliania huxleyi</name>
    <name type="common">Coccolithophore</name>
    <name type="synonym">Pontosphaera huxleyi</name>
    <dbReference type="NCBI Taxonomy" id="2903"/>
    <lineage>
        <taxon>Eukaryota</taxon>
        <taxon>Haptista</taxon>
        <taxon>Haptophyta</taxon>
        <taxon>Prymnesiophyceae</taxon>
        <taxon>Isochrysidales</taxon>
        <taxon>Noelaerhabdaceae</taxon>
        <taxon>Emiliania</taxon>
    </lineage>
</organism>
<feature type="region of interest" description="Disordered" evidence="1">
    <location>
        <begin position="213"/>
        <end position="268"/>
    </location>
</feature>
<protein>
    <submittedName>
        <fullName evidence="2">Uncharacterized protein</fullName>
    </submittedName>
</protein>
<dbReference type="GeneID" id="17265588"/>
<dbReference type="AlphaFoldDB" id="R1DZX0"/>
<name>R1DZX0_EMIHU</name>
<reference evidence="2" key="1">
    <citation type="submission" date="2012-07" db="EMBL/GenBank/DDBJ databases">
        <title>Genome variability drives Emilianias global distribution.</title>
        <authorList>
            <consortium name="DOE Joint Genome Institute"/>
            <person name="Read B."/>
            <person name="Kegel J."/>
            <person name="Klute M."/>
            <person name="Kuo A."/>
            <person name="Lefebvre S.C."/>
            <person name="Maumus F."/>
            <person name="Mayer C."/>
            <person name="Miller J."/>
            <person name="Allen A."/>
            <person name="Bidle K."/>
            <person name="Borodovsky M."/>
            <person name="Bowler C."/>
            <person name="Brownlee C."/>
            <person name="Claverie J.-M."/>
            <person name="Cock M."/>
            <person name="De Vargas C."/>
            <person name="Elias M."/>
            <person name="Frickenhaus S."/>
            <person name="Gladyshev V.N."/>
            <person name="Gonzalez K."/>
            <person name="Guda C."/>
            <person name="Hadaegh A."/>
            <person name="Herman E."/>
            <person name="Iglesias-Rodriguez D."/>
            <person name="Jones B."/>
            <person name="Lawson T."/>
            <person name="Leese F."/>
            <person name="Lin Y.-C."/>
            <person name="Lindquist E."/>
            <person name="Lobanov A."/>
            <person name="Lucas S."/>
            <person name="Malik S.-H.B."/>
            <person name="Marsh M.E."/>
            <person name="Mock T."/>
            <person name="Monier A."/>
            <person name="Moreau H."/>
            <person name="Mueller-Roeber B."/>
            <person name="Napier J."/>
            <person name="Ogata H."/>
            <person name="Parker M."/>
            <person name="Probert I."/>
            <person name="Quesneville H."/>
            <person name="Raines C."/>
            <person name="Rensing S."/>
            <person name="Riano-Pachon D.M."/>
            <person name="Richier S."/>
            <person name="Rokitta S."/>
            <person name="Salamov A."/>
            <person name="Sarno A.F."/>
            <person name="Schmutz J."/>
            <person name="Schroeder D."/>
            <person name="Shiraiwa Y."/>
            <person name="Soanes D.M."/>
            <person name="Valentin K."/>
            <person name="Van Der Giezen M."/>
            <person name="Van Der Peer Y."/>
            <person name="Vardi A."/>
            <person name="Verret F."/>
            <person name="Von Dassow P."/>
            <person name="Wheeler G."/>
            <person name="Williams B."/>
            <person name="Wilson W."/>
            <person name="Wolfe G."/>
            <person name="Wurch L.L."/>
            <person name="Young J."/>
            <person name="Dacks J.B."/>
            <person name="Delwiche C.F."/>
            <person name="Dyhrman S."/>
            <person name="Glockner G."/>
            <person name="John U."/>
            <person name="Richards T."/>
            <person name="Worden A.Z."/>
            <person name="Zhang X."/>
            <person name="Grigoriev I.V."/>
        </authorList>
    </citation>
    <scope>NUCLEOTIDE SEQUENCE</scope>
    <source>
        <strain evidence="2">CCMP1516</strain>
    </source>
</reference>
<proteinExistence type="predicted"/>
<accession>R1DZX0</accession>
<dbReference type="HOGENOM" id="CLU_913968_0_0_1"/>
<feature type="region of interest" description="Disordered" evidence="1">
    <location>
        <begin position="1"/>
        <end position="27"/>
    </location>
</feature>